<dbReference type="AlphaFoldDB" id="A0A318K7T0"/>
<accession>A0A318K7T0</accession>
<keyword evidence="3" id="KW-1185">Reference proteome</keyword>
<dbReference type="Proteomes" id="UP000247569">
    <property type="component" value="Unassembled WGS sequence"/>
</dbReference>
<feature type="region of interest" description="Disordered" evidence="1">
    <location>
        <begin position="57"/>
        <end position="77"/>
    </location>
</feature>
<organism evidence="2 3">
    <name type="scientific">Nocardia tenerifensis</name>
    <dbReference type="NCBI Taxonomy" id="228006"/>
    <lineage>
        <taxon>Bacteria</taxon>
        <taxon>Bacillati</taxon>
        <taxon>Actinomycetota</taxon>
        <taxon>Actinomycetes</taxon>
        <taxon>Mycobacteriales</taxon>
        <taxon>Nocardiaceae</taxon>
        <taxon>Nocardia</taxon>
    </lineage>
</organism>
<protein>
    <submittedName>
        <fullName evidence="2">Uncharacterized protein</fullName>
    </submittedName>
</protein>
<gene>
    <name evidence="2" type="ORF">DFR70_102853</name>
</gene>
<evidence type="ECO:0000313" key="2">
    <source>
        <dbReference type="EMBL" id="PXX69165.1"/>
    </source>
</evidence>
<name>A0A318K7T0_9NOCA</name>
<evidence type="ECO:0000256" key="1">
    <source>
        <dbReference type="SAM" id="MobiDB-lite"/>
    </source>
</evidence>
<sequence length="88" mass="10307">MSYDNIIASLRDEIETIHTELAAAEGSGDGDAVDRLHHELHTATAQVSHFEYMSYLETDREEPEEPEKQEEQEERDYEVVLRLHRHTR</sequence>
<dbReference type="RefSeq" id="WP_040737994.1">
    <property type="nucleotide sequence ID" value="NZ_QJKF01000002.1"/>
</dbReference>
<evidence type="ECO:0000313" key="3">
    <source>
        <dbReference type="Proteomes" id="UP000247569"/>
    </source>
</evidence>
<comment type="caution">
    <text evidence="2">The sequence shown here is derived from an EMBL/GenBank/DDBJ whole genome shotgun (WGS) entry which is preliminary data.</text>
</comment>
<dbReference type="EMBL" id="QJKF01000002">
    <property type="protein sequence ID" value="PXX69165.1"/>
    <property type="molecule type" value="Genomic_DNA"/>
</dbReference>
<proteinExistence type="predicted"/>
<feature type="compositionally biased region" description="Acidic residues" evidence="1">
    <location>
        <begin position="59"/>
        <end position="76"/>
    </location>
</feature>
<reference evidence="2 3" key="1">
    <citation type="submission" date="2018-05" db="EMBL/GenBank/DDBJ databases">
        <title>Genomic Encyclopedia of Type Strains, Phase IV (KMG-IV): sequencing the most valuable type-strain genomes for metagenomic binning, comparative biology and taxonomic classification.</title>
        <authorList>
            <person name="Goeker M."/>
        </authorList>
    </citation>
    <scope>NUCLEOTIDE SEQUENCE [LARGE SCALE GENOMIC DNA]</scope>
    <source>
        <strain evidence="2 3">DSM 44704</strain>
    </source>
</reference>